<evidence type="ECO:0000256" key="6">
    <source>
        <dbReference type="ARBA" id="ARBA00023236"/>
    </source>
</evidence>
<dbReference type="GO" id="GO:0009432">
    <property type="term" value="P:SOS response"/>
    <property type="evidence" value="ECO:0007669"/>
    <property type="project" value="UniProtKB-KW"/>
</dbReference>
<dbReference type="NCBIfam" id="NF007621">
    <property type="entry name" value="PRK10276.1"/>
    <property type="match status" value="1"/>
</dbReference>
<accession>D9SJZ2</accession>
<dbReference type="InterPro" id="IPR015927">
    <property type="entry name" value="Peptidase_S24_S26A/B/C"/>
</dbReference>
<keyword evidence="2" id="KW-0227">DNA damage</keyword>
<dbReference type="InterPro" id="IPR039418">
    <property type="entry name" value="LexA-like"/>
</dbReference>
<sequence>MPSSLYQTITAPLAGSPPILAPLFSHKVPAGFPSPADDYIEGRLSLDQHLIQHKDATFFVRAKGNSMVGAGIFDGDLLVVDRSLNPSSGDIVIAVLDAELTVKRLIRRDGMVILKPENPDFSEIVLKEGQELQVWGVVTSTTKKFI</sequence>
<dbReference type="GO" id="GO:0006281">
    <property type="term" value="P:DNA repair"/>
    <property type="evidence" value="ECO:0007669"/>
    <property type="project" value="UniProtKB-KW"/>
</dbReference>
<dbReference type="eggNOG" id="COG1974">
    <property type="taxonomic scope" value="Bacteria"/>
</dbReference>
<dbReference type="OrthoDB" id="9802364at2"/>
<protein>
    <submittedName>
        <fullName evidence="9">Peptidase S24/S26A/S26B, conserved region</fullName>
    </submittedName>
</protein>
<dbReference type="Gene3D" id="2.10.109.10">
    <property type="entry name" value="Umud Fragment, subunit A"/>
    <property type="match status" value="1"/>
</dbReference>
<dbReference type="InterPro" id="IPR036286">
    <property type="entry name" value="LexA/Signal_pep-like_sf"/>
</dbReference>
<dbReference type="EMBL" id="CP002159">
    <property type="protein sequence ID" value="ADL56404.1"/>
    <property type="molecule type" value="Genomic_DNA"/>
</dbReference>
<evidence type="ECO:0000256" key="5">
    <source>
        <dbReference type="ARBA" id="ARBA00023204"/>
    </source>
</evidence>
<dbReference type="GO" id="GO:0006355">
    <property type="term" value="P:regulation of DNA-templated transcription"/>
    <property type="evidence" value="ECO:0007669"/>
    <property type="project" value="InterPro"/>
</dbReference>
<dbReference type="STRING" id="395494.Galf_2402"/>
<dbReference type="PRINTS" id="PR00726">
    <property type="entry name" value="LEXASERPTASE"/>
</dbReference>
<keyword evidence="4 7" id="KW-0068">Autocatalytic cleavage</keyword>
<dbReference type="SUPFAM" id="SSF51306">
    <property type="entry name" value="LexA/Signal peptidase"/>
    <property type="match status" value="1"/>
</dbReference>
<name>D9SJZ2_GALCS</name>
<dbReference type="PANTHER" id="PTHR33516">
    <property type="entry name" value="LEXA REPRESSOR"/>
    <property type="match status" value="1"/>
</dbReference>
<dbReference type="GO" id="GO:0016787">
    <property type="term" value="F:hydrolase activity"/>
    <property type="evidence" value="ECO:0007669"/>
    <property type="project" value="UniProtKB-KW"/>
</dbReference>
<dbReference type="MEROPS" id="S24.003"/>
<dbReference type="Pfam" id="PF00717">
    <property type="entry name" value="Peptidase_S24"/>
    <property type="match status" value="1"/>
</dbReference>
<proteinExistence type="inferred from homology"/>
<dbReference type="AlphaFoldDB" id="D9SJZ2"/>
<dbReference type="PANTHER" id="PTHR33516:SF2">
    <property type="entry name" value="LEXA REPRESSOR-RELATED"/>
    <property type="match status" value="1"/>
</dbReference>
<feature type="domain" description="Peptidase S24/S26A/S26B/S26C" evidence="8">
    <location>
        <begin position="22"/>
        <end position="138"/>
    </location>
</feature>
<evidence type="ECO:0000256" key="3">
    <source>
        <dbReference type="ARBA" id="ARBA00022801"/>
    </source>
</evidence>
<dbReference type="RefSeq" id="WP_013294327.1">
    <property type="nucleotide sequence ID" value="NC_014394.1"/>
</dbReference>
<evidence type="ECO:0000313" key="9">
    <source>
        <dbReference type="EMBL" id="ADL56404.1"/>
    </source>
</evidence>
<keyword evidence="3 7" id="KW-0378">Hydrolase</keyword>
<dbReference type="InterPro" id="IPR050077">
    <property type="entry name" value="LexA_repressor"/>
</dbReference>
<keyword evidence="6" id="KW-0742">SOS response</keyword>
<reference evidence="9 10" key="1">
    <citation type="submission" date="2010-08" db="EMBL/GenBank/DDBJ databases">
        <title>Complete sequence of Gallionella capsiferriformans ES-2.</title>
        <authorList>
            <consortium name="US DOE Joint Genome Institute"/>
            <person name="Lucas S."/>
            <person name="Copeland A."/>
            <person name="Lapidus A."/>
            <person name="Cheng J.-F."/>
            <person name="Bruce D."/>
            <person name="Goodwin L."/>
            <person name="Pitluck S."/>
            <person name="Chertkov O."/>
            <person name="Davenport K.W."/>
            <person name="Detter J.C."/>
            <person name="Han C."/>
            <person name="Tapia R."/>
            <person name="Land M."/>
            <person name="Hauser L."/>
            <person name="Chang Y.-J."/>
            <person name="Jeffries C."/>
            <person name="Kyrpides N."/>
            <person name="Ivanova N."/>
            <person name="Mikhailova N."/>
            <person name="Shelobolina E.S."/>
            <person name="Picardal F."/>
            <person name="Roden E."/>
            <person name="Emerson D."/>
            <person name="Woyke T."/>
        </authorList>
    </citation>
    <scope>NUCLEOTIDE SEQUENCE [LARGE SCALE GENOMIC DNA]</scope>
    <source>
        <strain evidence="9 10">ES-2</strain>
    </source>
</reference>
<evidence type="ECO:0000256" key="7">
    <source>
        <dbReference type="RuleBase" id="RU003991"/>
    </source>
</evidence>
<dbReference type="HOGENOM" id="CLU_066192_0_0_4"/>
<evidence type="ECO:0000256" key="1">
    <source>
        <dbReference type="ARBA" id="ARBA00007484"/>
    </source>
</evidence>
<dbReference type="GO" id="GO:0003677">
    <property type="term" value="F:DNA binding"/>
    <property type="evidence" value="ECO:0007669"/>
    <property type="project" value="InterPro"/>
</dbReference>
<evidence type="ECO:0000259" key="8">
    <source>
        <dbReference type="Pfam" id="PF00717"/>
    </source>
</evidence>
<dbReference type="Proteomes" id="UP000001235">
    <property type="component" value="Chromosome"/>
</dbReference>
<dbReference type="InterPro" id="IPR006197">
    <property type="entry name" value="Peptidase_S24_LexA"/>
</dbReference>
<evidence type="ECO:0000256" key="4">
    <source>
        <dbReference type="ARBA" id="ARBA00022813"/>
    </source>
</evidence>
<evidence type="ECO:0000256" key="2">
    <source>
        <dbReference type="ARBA" id="ARBA00022763"/>
    </source>
</evidence>
<comment type="similarity">
    <text evidence="1 7">Belongs to the peptidase S24 family.</text>
</comment>
<gene>
    <name evidence="9" type="ordered locus">Galf_2402</name>
</gene>
<organism evidence="9 10">
    <name type="scientific">Gallionella capsiferriformans (strain ES-2)</name>
    <name type="common">Gallionella ferruginea capsiferriformans (strain ES-2)</name>
    <dbReference type="NCBI Taxonomy" id="395494"/>
    <lineage>
        <taxon>Bacteria</taxon>
        <taxon>Pseudomonadati</taxon>
        <taxon>Pseudomonadota</taxon>
        <taxon>Betaproteobacteria</taxon>
        <taxon>Nitrosomonadales</taxon>
        <taxon>Gallionellaceae</taxon>
        <taxon>Gallionella</taxon>
    </lineage>
</organism>
<keyword evidence="10" id="KW-1185">Reference proteome</keyword>
<dbReference type="KEGG" id="gca:Galf_2402"/>
<keyword evidence="5" id="KW-0234">DNA repair</keyword>
<dbReference type="CDD" id="cd06529">
    <property type="entry name" value="S24_LexA-like"/>
    <property type="match status" value="1"/>
</dbReference>
<evidence type="ECO:0000313" key="10">
    <source>
        <dbReference type="Proteomes" id="UP000001235"/>
    </source>
</evidence>